<dbReference type="PRINTS" id="PR00344">
    <property type="entry name" value="BCTRLSENSOR"/>
</dbReference>
<gene>
    <name evidence="14" type="ORF">SAMN05421659_1073</name>
</gene>
<keyword evidence="7" id="KW-0547">Nucleotide-binding</keyword>
<dbReference type="STRING" id="99656.SAMN05421659_1073"/>
<organism evidence="14 15">
    <name type="scientific">[Clostridium] fimetarium</name>
    <dbReference type="NCBI Taxonomy" id="99656"/>
    <lineage>
        <taxon>Bacteria</taxon>
        <taxon>Bacillati</taxon>
        <taxon>Bacillota</taxon>
        <taxon>Clostridia</taxon>
        <taxon>Lachnospirales</taxon>
        <taxon>Lachnospiraceae</taxon>
    </lineage>
</organism>
<evidence type="ECO:0000256" key="9">
    <source>
        <dbReference type="ARBA" id="ARBA00022840"/>
    </source>
</evidence>
<keyword evidence="15" id="KW-1185">Reference proteome</keyword>
<dbReference type="PANTHER" id="PTHR45528">
    <property type="entry name" value="SENSOR HISTIDINE KINASE CPXA"/>
    <property type="match status" value="1"/>
</dbReference>
<evidence type="ECO:0000256" key="1">
    <source>
        <dbReference type="ARBA" id="ARBA00000085"/>
    </source>
</evidence>
<evidence type="ECO:0000256" key="4">
    <source>
        <dbReference type="ARBA" id="ARBA00022475"/>
    </source>
</evidence>
<dbReference type="PANTHER" id="PTHR45528:SF1">
    <property type="entry name" value="SENSOR HISTIDINE KINASE CPXA"/>
    <property type="match status" value="1"/>
</dbReference>
<accession>A0A1I0Q5D7</accession>
<dbReference type="AlphaFoldDB" id="A0A1I0Q5D7"/>
<keyword evidence="12" id="KW-1133">Transmembrane helix</keyword>
<evidence type="ECO:0000256" key="12">
    <source>
        <dbReference type="SAM" id="Phobius"/>
    </source>
</evidence>
<evidence type="ECO:0000313" key="14">
    <source>
        <dbReference type="EMBL" id="SEW22154.1"/>
    </source>
</evidence>
<keyword evidence="8 14" id="KW-0418">Kinase</keyword>
<dbReference type="Pfam" id="PF02518">
    <property type="entry name" value="HATPase_c"/>
    <property type="match status" value="1"/>
</dbReference>
<comment type="subcellular location">
    <subcellularLocation>
        <location evidence="2">Cell membrane</location>
        <topology evidence="2">Multi-pass membrane protein</topology>
    </subcellularLocation>
</comment>
<dbReference type="EC" id="2.7.13.3" evidence="3"/>
<reference evidence="14 15" key="1">
    <citation type="submission" date="2016-10" db="EMBL/GenBank/DDBJ databases">
        <authorList>
            <person name="de Groot N.N."/>
        </authorList>
    </citation>
    <scope>NUCLEOTIDE SEQUENCE [LARGE SCALE GENOMIC DNA]</scope>
    <source>
        <strain evidence="14 15">DSM 9179</strain>
    </source>
</reference>
<feature type="domain" description="Histidine kinase/HSP90-like ATPase" evidence="13">
    <location>
        <begin position="38"/>
        <end position="100"/>
    </location>
</feature>
<protein>
    <recommendedName>
        <fullName evidence="3">histidine kinase</fullName>
        <ecNumber evidence="3">2.7.13.3</ecNumber>
    </recommendedName>
</protein>
<keyword evidence="4" id="KW-1003">Cell membrane</keyword>
<keyword evidence="11 12" id="KW-0472">Membrane</keyword>
<keyword evidence="6" id="KW-0808">Transferase</keyword>
<dbReference type="GO" id="GO:0005886">
    <property type="term" value="C:plasma membrane"/>
    <property type="evidence" value="ECO:0007669"/>
    <property type="project" value="UniProtKB-SubCell"/>
</dbReference>
<feature type="transmembrane region" description="Helical" evidence="12">
    <location>
        <begin position="6"/>
        <end position="26"/>
    </location>
</feature>
<evidence type="ECO:0000256" key="6">
    <source>
        <dbReference type="ARBA" id="ARBA00022679"/>
    </source>
</evidence>
<dbReference type="SUPFAM" id="SSF55874">
    <property type="entry name" value="ATPase domain of HSP90 chaperone/DNA topoisomerase II/histidine kinase"/>
    <property type="match status" value="1"/>
</dbReference>
<evidence type="ECO:0000313" key="15">
    <source>
        <dbReference type="Proteomes" id="UP000199701"/>
    </source>
</evidence>
<dbReference type="InterPro" id="IPR004358">
    <property type="entry name" value="Sig_transdc_His_kin-like_C"/>
</dbReference>
<evidence type="ECO:0000256" key="8">
    <source>
        <dbReference type="ARBA" id="ARBA00022777"/>
    </source>
</evidence>
<evidence type="ECO:0000259" key="13">
    <source>
        <dbReference type="Pfam" id="PF02518"/>
    </source>
</evidence>
<name>A0A1I0Q5D7_9FIRM</name>
<comment type="catalytic activity">
    <reaction evidence="1">
        <text>ATP + protein L-histidine = ADP + protein N-phospho-L-histidine.</text>
        <dbReference type="EC" id="2.7.13.3"/>
    </reaction>
</comment>
<dbReference type="Gene3D" id="3.30.565.10">
    <property type="entry name" value="Histidine kinase-like ATPase, C-terminal domain"/>
    <property type="match status" value="1"/>
</dbReference>
<evidence type="ECO:0000256" key="11">
    <source>
        <dbReference type="ARBA" id="ARBA00023136"/>
    </source>
</evidence>
<keyword evidence="5" id="KW-0597">Phosphoprotein</keyword>
<dbReference type="InterPro" id="IPR050398">
    <property type="entry name" value="HssS/ArlS-like"/>
</dbReference>
<sequence>MIIANVIAMVLVVGIIQLLYFANSIVKPIRKTEAYIIQIADGNLDISIDEFYQGDTSHSKEGNGLGLALTLRVLQLQESTMSVKSTPGIGTTFTVTIPVSIADNNEDERRHGEVYL</sequence>
<evidence type="ECO:0000256" key="7">
    <source>
        <dbReference type="ARBA" id="ARBA00022741"/>
    </source>
</evidence>
<evidence type="ECO:0000256" key="3">
    <source>
        <dbReference type="ARBA" id="ARBA00012438"/>
    </source>
</evidence>
<dbReference type="EMBL" id="FOJI01000007">
    <property type="protein sequence ID" value="SEW22154.1"/>
    <property type="molecule type" value="Genomic_DNA"/>
</dbReference>
<dbReference type="InterPro" id="IPR036890">
    <property type="entry name" value="HATPase_C_sf"/>
</dbReference>
<dbReference type="InterPro" id="IPR003594">
    <property type="entry name" value="HATPase_dom"/>
</dbReference>
<proteinExistence type="predicted"/>
<dbReference type="GO" id="GO:0005524">
    <property type="term" value="F:ATP binding"/>
    <property type="evidence" value="ECO:0007669"/>
    <property type="project" value="UniProtKB-KW"/>
</dbReference>
<keyword evidence="10" id="KW-0902">Two-component regulatory system</keyword>
<evidence type="ECO:0000256" key="5">
    <source>
        <dbReference type="ARBA" id="ARBA00022553"/>
    </source>
</evidence>
<evidence type="ECO:0000256" key="10">
    <source>
        <dbReference type="ARBA" id="ARBA00023012"/>
    </source>
</evidence>
<keyword evidence="12" id="KW-0812">Transmembrane</keyword>
<keyword evidence="9" id="KW-0067">ATP-binding</keyword>
<evidence type="ECO:0000256" key="2">
    <source>
        <dbReference type="ARBA" id="ARBA00004651"/>
    </source>
</evidence>
<dbReference type="Proteomes" id="UP000199701">
    <property type="component" value="Unassembled WGS sequence"/>
</dbReference>
<dbReference type="GO" id="GO:0000155">
    <property type="term" value="F:phosphorelay sensor kinase activity"/>
    <property type="evidence" value="ECO:0007669"/>
    <property type="project" value="TreeGrafter"/>
</dbReference>